<organism evidence="9 10">
    <name type="scientific">Stichopus japonicus</name>
    <name type="common">Sea cucumber</name>
    <dbReference type="NCBI Taxonomy" id="307972"/>
    <lineage>
        <taxon>Eukaryota</taxon>
        <taxon>Metazoa</taxon>
        <taxon>Echinodermata</taxon>
        <taxon>Eleutherozoa</taxon>
        <taxon>Echinozoa</taxon>
        <taxon>Holothuroidea</taxon>
        <taxon>Aspidochirotacea</taxon>
        <taxon>Aspidochirotida</taxon>
        <taxon>Stichopodidae</taxon>
        <taxon>Apostichopus</taxon>
    </lineage>
</organism>
<evidence type="ECO:0000256" key="4">
    <source>
        <dbReference type="ARBA" id="ARBA00040575"/>
    </source>
</evidence>
<dbReference type="InterPro" id="IPR039699">
    <property type="entry name" value="Ribosomal_uL30"/>
</dbReference>
<dbReference type="FunFam" id="3.30.1390.20:FF:000003">
    <property type="entry name" value="60S ribosomal protein L7"/>
    <property type="match status" value="1"/>
</dbReference>
<evidence type="ECO:0000256" key="5">
    <source>
        <dbReference type="ARBA" id="ARBA00041271"/>
    </source>
</evidence>
<dbReference type="InterPro" id="IPR012988">
    <property type="entry name" value="Ribosomal_uL30_N_euk"/>
</dbReference>
<evidence type="ECO:0000256" key="6">
    <source>
        <dbReference type="SAM" id="MobiDB-lite"/>
    </source>
</evidence>
<feature type="region of interest" description="Disordered" evidence="6">
    <location>
        <begin position="22"/>
        <end position="57"/>
    </location>
</feature>
<dbReference type="Proteomes" id="UP000230750">
    <property type="component" value="Unassembled WGS sequence"/>
</dbReference>
<dbReference type="PANTHER" id="PTHR11524:SF16">
    <property type="entry name" value="LARGE RIBOSOMAL SUBUNIT PROTEIN UL30"/>
    <property type="match status" value="1"/>
</dbReference>
<dbReference type="GO" id="GO:0022625">
    <property type="term" value="C:cytosolic large ribosomal subunit"/>
    <property type="evidence" value="ECO:0007669"/>
    <property type="project" value="TreeGrafter"/>
</dbReference>
<dbReference type="SUPFAM" id="SSF55129">
    <property type="entry name" value="Ribosomal protein L30p/L7e"/>
    <property type="match status" value="1"/>
</dbReference>
<dbReference type="EMBL" id="MRZV01000382">
    <property type="protein sequence ID" value="PIK51263.1"/>
    <property type="molecule type" value="Genomic_DNA"/>
</dbReference>
<dbReference type="PROSITE" id="PS00634">
    <property type="entry name" value="RIBOSOMAL_L30"/>
    <property type="match status" value="1"/>
</dbReference>
<gene>
    <name evidence="9" type="ORF">BSL78_11867</name>
</gene>
<keyword evidence="2 9" id="KW-0689">Ribosomal protein</keyword>
<evidence type="ECO:0000313" key="10">
    <source>
        <dbReference type="Proteomes" id="UP000230750"/>
    </source>
</evidence>
<dbReference type="GO" id="GO:0003723">
    <property type="term" value="F:RNA binding"/>
    <property type="evidence" value="ECO:0007669"/>
    <property type="project" value="InterPro"/>
</dbReference>
<feature type="domain" description="Large ribosomal subunit protein uL30 N-terminal eukaryotes" evidence="8">
    <location>
        <begin position="40"/>
        <end position="111"/>
    </location>
</feature>
<evidence type="ECO:0000256" key="3">
    <source>
        <dbReference type="ARBA" id="ARBA00023274"/>
    </source>
</evidence>
<dbReference type="GO" id="GO:0000463">
    <property type="term" value="P:maturation of LSU-rRNA from tricistronic rRNA transcript (SSU-rRNA, 5.8S rRNA, LSU-rRNA)"/>
    <property type="evidence" value="ECO:0007669"/>
    <property type="project" value="TreeGrafter"/>
</dbReference>
<evidence type="ECO:0000256" key="2">
    <source>
        <dbReference type="ARBA" id="ARBA00022980"/>
    </source>
</evidence>
<keyword evidence="10" id="KW-1185">Reference proteome</keyword>
<dbReference type="Gene3D" id="3.30.1390.20">
    <property type="entry name" value="Ribosomal protein L30, ferredoxin-like fold domain"/>
    <property type="match status" value="2"/>
</dbReference>
<dbReference type="OrthoDB" id="28644at2759"/>
<dbReference type="PANTHER" id="PTHR11524">
    <property type="entry name" value="60S RIBOSOMAL PROTEIN L7"/>
    <property type="match status" value="1"/>
</dbReference>
<evidence type="ECO:0000313" key="9">
    <source>
        <dbReference type="EMBL" id="PIK51263.1"/>
    </source>
</evidence>
<dbReference type="AlphaFoldDB" id="A0A2G8KTD0"/>
<dbReference type="STRING" id="307972.A0A2G8KTD0"/>
<dbReference type="GO" id="GO:0003735">
    <property type="term" value="F:structural constituent of ribosome"/>
    <property type="evidence" value="ECO:0007669"/>
    <property type="project" value="TreeGrafter"/>
</dbReference>
<accession>A0A2G8KTD0</accession>
<feature type="compositionally biased region" description="Basic and acidic residues" evidence="6">
    <location>
        <begin position="22"/>
        <end position="39"/>
    </location>
</feature>
<dbReference type="CDD" id="cd01657">
    <property type="entry name" value="Ribosomal_L7_archeal_euk"/>
    <property type="match status" value="1"/>
</dbReference>
<dbReference type="InterPro" id="IPR016082">
    <property type="entry name" value="Ribosomal_uL30_ferredoxin-like"/>
</dbReference>
<evidence type="ECO:0000259" key="8">
    <source>
        <dbReference type="Pfam" id="PF08079"/>
    </source>
</evidence>
<evidence type="ECO:0000259" key="7">
    <source>
        <dbReference type="Pfam" id="PF00327"/>
    </source>
</evidence>
<dbReference type="InterPro" id="IPR035808">
    <property type="entry name" value="Ribosomal_uL30_euk_arc"/>
</dbReference>
<comment type="caution">
    <text evidence="9">The sequence shown here is derived from an EMBL/GenBank/DDBJ whole genome shotgun (WGS) entry which is preliminary data.</text>
</comment>
<dbReference type="InterPro" id="IPR005998">
    <property type="entry name" value="Ribosomal_uL30_euk"/>
</dbReference>
<reference evidence="9 10" key="1">
    <citation type="journal article" date="2017" name="PLoS Biol.">
        <title>The sea cucumber genome provides insights into morphological evolution and visceral regeneration.</title>
        <authorList>
            <person name="Zhang X."/>
            <person name="Sun L."/>
            <person name="Yuan J."/>
            <person name="Sun Y."/>
            <person name="Gao Y."/>
            <person name="Zhang L."/>
            <person name="Li S."/>
            <person name="Dai H."/>
            <person name="Hamel J.F."/>
            <person name="Liu C."/>
            <person name="Yu Y."/>
            <person name="Liu S."/>
            <person name="Lin W."/>
            <person name="Guo K."/>
            <person name="Jin S."/>
            <person name="Xu P."/>
            <person name="Storey K.B."/>
            <person name="Huan P."/>
            <person name="Zhang T."/>
            <person name="Zhou Y."/>
            <person name="Zhang J."/>
            <person name="Lin C."/>
            <person name="Li X."/>
            <person name="Xing L."/>
            <person name="Huo D."/>
            <person name="Sun M."/>
            <person name="Wang L."/>
            <person name="Mercier A."/>
            <person name="Li F."/>
            <person name="Yang H."/>
            <person name="Xiang J."/>
        </authorList>
    </citation>
    <scope>NUCLEOTIDE SEQUENCE [LARGE SCALE GENOMIC DNA]</scope>
    <source>
        <strain evidence="9">Shaxun</strain>
        <tissue evidence="9">Muscle</tissue>
    </source>
</reference>
<keyword evidence="3" id="KW-0687">Ribonucleoprotein</keyword>
<dbReference type="InterPro" id="IPR018038">
    <property type="entry name" value="Ribosomal_uL30_CS"/>
</dbReference>
<dbReference type="Pfam" id="PF00327">
    <property type="entry name" value="Ribosomal_L30"/>
    <property type="match status" value="1"/>
</dbReference>
<dbReference type="InterPro" id="IPR036919">
    <property type="entry name" value="Ribo_uL30_ferredoxin-like_sf"/>
</dbReference>
<evidence type="ECO:0000256" key="1">
    <source>
        <dbReference type="ARBA" id="ARBA00007594"/>
    </source>
</evidence>
<dbReference type="NCBIfam" id="TIGR01310">
    <property type="entry name" value="uL30_euk"/>
    <property type="match status" value="1"/>
</dbReference>
<dbReference type="Pfam" id="PF08079">
    <property type="entry name" value="Ribosomal_L30_N"/>
    <property type="match status" value="1"/>
</dbReference>
<protein>
    <recommendedName>
        <fullName evidence="4">Large ribosomal subunit protein uL30</fullName>
    </recommendedName>
    <alternativeName>
        <fullName evidence="5">60S ribosomal protein L7</fullName>
    </alternativeName>
</protein>
<name>A0A2G8KTD0_STIJA</name>
<feature type="domain" description="Large ribosomal subunit protein uL30-like ferredoxin-like fold" evidence="7">
    <location>
        <begin position="116"/>
        <end position="166"/>
    </location>
</feature>
<dbReference type="FunFam" id="3.30.1390.20:FF:000002">
    <property type="entry name" value="60S ribosomal protein L7"/>
    <property type="match status" value="1"/>
</dbReference>
<sequence>MQVSLFCASNFDTGSLVARKSNIERSEASSPNKADRKPVVPETVLKRRKQRHARDAKELQKKITAKKNRVKKRREIFHRAEKYALTYKKQEQDKIRLSREARKHGNYYVPDEPKLAFVIRIRGINGVSPKVRKILQLFRLRQIQNGVFIRLNKATLNMLRLVEPYVAWELNDIGTLYLYSYPNLKSVRELIYKRGYGKIRGSRIPLTDNAIIEKELGRKNIICIEDIIHEMYTVGPDFKRVSNFLWPFKLNPPRGGYRKKGNHWVEGGDYGNRENYINQLIRRMN</sequence>
<comment type="similarity">
    <text evidence="1">Belongs to the universal ribosomal protein uL30 family.</text>
</comment>
<proteinExistence type="inferred from homology"/>